<evidence type="ECO:0000259" key="4">
    <source>
        <dbReference type="Pfam" id="PF01420"/>
    </source>
</evidence>
<keyword evidence="5" id="KW-0378">Hydrolase</keyword>
<keyword evidence="5" id="KW-0255">Endonuclease</keyword>
<name>A0ABT1TKH9_9GAMM</name>
<comment type="similarity">
    <text evidence="1">Belongs to the type-I restriction system S methylase family.</text>
</comment>
<evidence type="ECO:0000313" key="5">
    <source>
        <dbReference type="EMBL" id="MCQ8105989.1"/>
    </source>
</evidence>
<dbReference type="SUPFAM" id="SSF116734">
    <property type="entry name" value="DNA methylase specificity domain"/>
    <property type="match status" value="1"/>
</dbReference>
<evidence type="ECO:0000256" key="1">
    <source>
        <dbReference type="ARBA" id="ARBA00010923"/>
    </source>
</evidence>
<evidence type="ECO:0000256" key="2">
    <source>
        <dbReference type="ARBA" id="ARBA00022747"/>
    </source>
</evidence>
<dbReference type="GO" id="GO:0004519">
    <property type="term" value="F:endonuclease activity"/>
    <property type="evidence" value="ECO:0007669"/>
    <property type="project" value="UniProtKB-KW"/>
</dbReference>
<dbReference type="Gene3D" id="3.90.220.20">
    <property type="entry name" value="DNA methylase specificity domains"/>
    <property type="match status" value="1"/>
</dbReference>
<organism evidence="5 6">
    <name type="scientific">Methylomonas subterranea</name>
    <dbReference type="NCBI Taxonomy" id="2952225"/>
    <lineage>
        <taxon>Bacteria</taxon>
        <taxon>Pseudomonadati</taxon>
        <taxon>Pseudomonadota</taxon>
        <taxon>Gammaproteobacteria</taxon>
        <taxon>Methylococcales</taxon>
        <taxon>Methylococcaceae</taxon>
        <taxon>Methylomonas</taxon>
    </lineage>
</organism>
<evidence type="ECO:0000256" key="3">
    <source>
        <dbReference type="ARBA" id="ARBA00023125"/>
    </source>
</evidence>
<dbReference type="InterPro" id="IPR000055">
    <property type="entry name" value="Restrct_endonuc_typeI_TRD"/>
</dbReference>
<comment type="caution">
    <text evidence="5">The sequence shown here is derived from an EMBL/GenBank/DDBJ whole genome shotgun (WGS) entry which is preliminary data.</text>
</comment>
<dbReference type="Proteomes" id="UP001524499">
    <property type="component" value="Unassembled WGS sequence"/>
</dbReference>
<reference evidence="5 6" key="1">
    <citation type="submission" date="2022-07" db="EMBL/GenBank/DDBJ databases">
        <title>Methylomonas rivi sp. nov., Methylomonas rosea sp. nov., Methylomonas aureus sp. nov. and Methylomonas subterranea sp. nov., four novel methanotrophs isolated from a freshwater creek and the deep terrestrial subsurface.</title>
        <authorList>
            <person name="Abin C."/>
            <person name="Sankaranarayanan K."/>
            <person name="Garner C."/>
            <person name="Sindelar R."/>
            <person name="Kotary K."/>
            <person name="Garner R."/>
            <person name="Barclay S."/>
            <person name="Lawson P."/>
            <person name="Krumholz L."/>
        </authorList>
    </citation>
    <scope>NUCLEOTIDE SEQUENCE [LARGE SCALE GENOMIC DNA]</scope>
    <source>
        <strain evidence="5 6">SURF-2</strain>
    </source>
</reference>
<dbReference type="InterPro" id="IPR044946">
    <property type="entry name" value="Restrct_endonuc_typeI_TRD_sf"/>
</dbReference>
<feature type="domain" description="Type I restriction modification DNA specificity" evidence="4">
    <location>
        <begin position="55"/>
        <end position="171"/>
    </location>
</feature>
<dbReference type="EMBL" id="JANIBJ010000043">
    <property type="protein sequence ID" value="MCQ8105989.1"/>
    <property type="molecule type" value="Genomic_DNA"/>
</dbReference>
<sequence length="197" mass="22467">MKLTTLPDLTGDSGIFIDGDWVESKDQDPKGDVRLIQLADIGIGEYINKSTRFMTSDTAIALKCTFLQPGDILIARMPDPIGRACIFPGDEKPCVTVVDVCILRVDSELVEKDWLLYFLNSNVFQNRIGEWVKGATRQRISRSNLGNIEFEMPDIDDQKKVSRVLKMAYEIRRKHQEAIKLTNELIKSTFLDNYYSE</sequence>
<keyword evidence="3" id="KW-0238">DNA-binding</keyword>
<keyword evidence="5" id="KW-0540">Nuclease</keyword>
<proteinExistence type="inferred from homology"/>
<dbReference type="EC" id="3.1.21.-" evidence="5"/>
<evidence type="ECO:0000313" key="6">
    <source>
        <dbReference type="Proteomes" id="UP001524499"/>
    </source>
</evidence>
<accession>A0ABT1TKH9</accession>
<dbReference type="Pfam" id="PF01420">
    <property type="entry name" value="Methylase_S"/>
    <property type="match status" value="1"/>
</dbReference>
<protein>
    <submittedName>
        <fullName evidence="5">Restriction endonuclease subunit S</fullName>
        <ecNumber evidence="5">3.1.21.-</ecNumber>
    </submittedName>
</protein>
<dbReference type="InterPro" id="IPR052021">
    <property type="entry name" value="Type-I_RS_S_subunit"/>
</dbReference>
<dbReference type="PANTHER" id="PTHR30408:SF12">
    <property type="entry name" value="TYPE I RESTRICTION ENZYME MJAVIII SPECIFICITY SUBUNIT"/>
    <property type="match status" value="1"/>
</dbReference>
<keyword evidence="6" id="KW-1185">Reference proteome</keyword>
<dbReference type="PANTHER" id="PTHR30408">
    <property type="entry name" value="TYPE-1 RESTRICTION ENZYME ECOKI SPECIFICITY PROTEIN"/>
    <property type="match status" value="1"/>
</dbReference>
<keyword evidence="2" id="KW-0680">Restriction system</keyword>
<dbReference type="RefSeq" id="WP_256604030.1">
    <property type="nucleotide sequence ID" value="NZ_JANIBJ010000043.1"/>
</dbReference>
<gene>
    <name evidence="5" type="ORF">NP590_17910</name>
</gene>
<dbReference type="GO" id="GO:0016787">
    <property type="term" value="F:hydrolase activity"/>
    <property type="evidence" value="ECO:0007669"/>
    <property type="project" value="UniProtKB-KW"/>
</dbReference>